<dbReference type="AlphaFoldDB" id="A0A7R9GJA9"/>
<evidence type="ECO:0000256" key="1">
    <source>
        <dbReference type="SAM" id="MobiDB-lite"/>
    </source>
</evidence>
<dbReference type="Proteomes" id="UP000678499">
    <property type="component" value="Unassembled WGS sequence"/>
</dbReference>
<dbReference type="EMBL" id="OA887064">
    <property type="protein sequence ID" value="CAD7283209.1"/>
    <property type="molecule type" value="Genomic_DNA"/>
</dbReference>
<reference evidence="2" key="1">
    <citation type="submission" date="2020-11" db="EMBL/GenBank/DDBJ databases">
        <authorList>
            <person name="Tran Van P."/>
        </authorList>
    </citation>
    <scope>NUCLEOTIDE SEQUENCE</scope>
</reference>
<name>A0A7R9GJA9_9CRUS</name>
<feature type="compositionally biased region" description="Basic and acidic residues" evidence="1">
    <location>
        <begin position="213"/>
        <end position="228"/>
    </location>
</feature>
<evidence type="ECO:0000313" key="3">
    <source>
        <dbReference type="Proteomes" id="UP000678499"/>
    </source>
</evidence>
<feature type="region of interest" description="Disordered" evidence="1">
    <location>
        <begin position="31"/>
        <end position="51"/>
    </location>
</feature>
<protein>
    <submittedName>
        <fullName evidence="2">Uncharacterized protein</fullName>
    </submittedName>
</protein>
<proteinExistence type="predicted"/>
<feature type="region of interest" description="Disordered" evidence="1">
    <location>
        <begin position="199"/>
        <end position="257"/>
    </location>
</feature>
<evidence type="ECO:0000313" key="2">
    <source>
        <dbReference type="EMBL" id="CAD7283209.1"/>
    </source>
</evidence>
<accession>A0A7R9GJA9</accession>
<sequence>MREQATVPALAGGSRHTLNPEHLAETRCLRGGSGSAKQAGNCQDDDTQVNKLKPSSRGLVAASTSLTGIAEPMQNWSGVESQENFLVNEYARGADIMGSAPPSIQPTATILEKPKLKTEGMVVTAALRLARKRSIVNLMRGDCNEFFPAGEDLVKLDTSEPEDEELIVYTRCKRQERHRGHNKHKCPDKVDDADVKVSELSEDENAPDMKPNVPEEKKSNPAARDRRMSGFLIAGSSDAPLHQSPLGHHWGSTSREM</sequence>
<keyword evidence="3" id="KW-1185">Reference proteome</keyword>
<gene>
    <name evidence="2" type="ORF">NMOB1V02_LOCUS10827</name>
</gene>
<dbReference type="EMBL" id="CAJPEX010005027">
    <property type="protein sequence ID" value="CAG0923361.1"/>
    <property type="molecule type" value="Genomic_DNA"/>
</dbReference>
<organism evidence="2">
    <name type="scientific">Notodromas monacha</name>
    <dbReference type="NCBI Taxonomy" id="399045"/>
    <lineage>
        <taxon>Eukaryota</taxon>
        <taxon>Metazoa</taxon>
        <taxon>Ecdysozoa</taxon>
        <taxon>Arthropoda</taxon>
        <taxon>Crustacea</taxon>
        <taxon>Oligostraca</taxon>
        <taxon>Ostracoda</taxon>
        <taxon>Podocopa</taxon>
        <taxon>Podocopida</taxon>
        <taxon>Cypridocopina</taxon>
        <taxon>Cypridoidea</taxon>
        <taxon>Cyprididae</taxon>
        <taxon>Notodromas</taxon>
    </lineage>
</organism>